<accession>A0A1P8WNY5</accession>
<dbReference type="EMBL" id="CP017641">
    <property type="protein sequence ID" value="APZ95773.1"/>
    <property type="molecule type" value="Genomic_DNA"/>
</dbReference>
<dbReference type="InterPro" id="IPR036280">
    <property type="entry name" value="Multihaem_cyt_sf"/>
</dbReference>
<gene>
    <name evidence="2" type="ORF">Fuma_05435</name>
</gene>
<protein>
    <recommendedName>
        <fullName evidence="1">Transcription factor zinc-finger domain-containing protein</fullName>
    </recommendedName>
</protein>
<evidence type="ECO:0000313" key="3">
    <source>
        <dbReference type="Proteomes" id="UP000187735"/>
    </source>
</evidence>
<dbReference type="Pfam" id="PF13453">
    <property type="entry name" value="Zn_ribbon_TFIIB"/>
    <property type="match status" value="1"/>
</dbReference>
<reference evidence="2 3" key="1">
    <citation type="journal article" date="2016" name="Front. Microbiol.">
        <title>Fuerstia marisgermanicae gen. nov., sp. nov., an Unusual Member of the Phylum Planctomycetes from the German Wadden Sea.</title>
        <authorList>
            <person name="Kohn T."/>
            <person name="Heuer A."/>
            <person name="Jogler M."/>
            <person name="Vollmers J."/>
            <person name="Boedeker C."/>
            <person name="Bunk B."/>
            <person name="Rast P."/>
            <person name="Borchert D."/>
            <person name="Glockner I."/>
            <person name="Freese H.M."/>
            <person name="Klenk H.P."/>
            <person name="Overmann J."/>
            <person name="Kaster A.K."/>
            <person name="Rohde M."/>
            <person name="Wiegand S."/>
            <person name="Jogler C."/>
        </authorList>
    </citation>
    <scope>NUCLEOTIDE SEQUENCE [LARGE SCALE GENOMIC DNA]</scope>
    <source>
        <strain evidence="2 3">NH11</strain>
    </source>
</reference>
<dbReference type="Proteomes" id="UP000187735">
    <property type="component" value="Chromosome"/>
</dbReference>
<dbReference type="InterPro" id="IPR027392">
    <property type="entry name" value="TF_Znf"/>
</dbReference>
<dbReference type="STRING" id="1891926.Fuma_05435"/>
<evidence type="ECO:0000313" key="2">
    <source>
        <dbReference type="EMBL" id="APZ95773.1"/>
    </source>
</evidence>
<keyword evidence="3" id="KW-1185">Reference proteome</keyword>
<feature type="domain" description="Transcription factor zinc-finger" evidence="1">
    <location>
        <begin position="147"/>
        <end position="187"/>
    </location>
</feature>
<dbReference type="KEGG" id="fmr:Fuma_05435"/>
<evidence type="ECO:0000259" key="1">
    <source>
        <dbReference type="Pfam" id="PF13453"/>
    </source>
</evidence>
<name>A0A1P8WNY5_9PLAN</name>
<dbReference type="PROSITE" id="PS51257">
    <property type="entry name" value="PROKAR_LIPOPROTEIN"/>
    <property type="match status" value="1"/>
</dbReference>
<dbReference type="SUPFAM" id="SSF48695">
    <property type="entry name" value="Multiheme cytochromes"/>
    <property type="match status" value="1"/>
</dbReference>
<proteinExistence type="predicted"/>
<sequence length="246" mass="27230">MGRSLQRQAIVEFVLSLNFMECLLLVASSTTYSCRQCGGVARPVAGRDYLQCEYCRSLVFTTGNPLTIDRITPMGEELDAECPTCAKPLLTGQLEDRRVLYCGGCYGMLLKNEDFAAVTRLRRARREGCEAEPAKPLDTQEYERQLDCPNCHSRMEVHPFYGPGNIVMDSCSRCQFVWLDHGELRTIECSEGGRIPEPTPMYVNADGDVTMIPPPSASIGAGAPRKHGMYNESNPLAALADLLFGF</sequence>
<organism evidence="2 3">
    <name type="scientific">Fuerstiella marisgermanici</name>
    <dbReference type="NCBI Taxonomy" id="1891926"/>
    <lineage>
        <taxon>Bacteria</taxon>
        <taxon>Pseudomonadati</taxon>
        <taxon>Planctomycetota</taxon>
        <taxon>Planctomycetia</taxon>
        <taxon>Planctomycetales</taxon>
        <taxon>Planctomycetaceae</taxon>
        <taxon>Fuerstiella</taxon>
    </lineage>
</organism>
<dbReference type="AlphaFoldDB" id="A0A1P8WNY5"/>